<protein>
    <submittedName>
        <fullName evidence="1">Uncharacterized protein</fullName>
    </submittedName>
</protein>
<dbReference type="RefSeq" id="WP_114432064.1">
    <property type="nucleotide sequence ID" value="NZ_QPJM01000017.1"/>
</dbReference>
<evidence type="ECO:0000313" key="1">
    <source>
        <dbReference type="EMBL" id="RCW79533.1"/>
    </source>
</evidence>
<dbReference type="EMBL" id="QPJM01000017">
    <property type="protein sequence ID" value="RCW79533.1"/>
    <property type="molecule type" value="Genomic_DNA"/>
</dbReference>
<organism evidence="1 2">
    <name type="scientific">Phyllobacterium bourgognense</name>
    <dbReference type="NCBI Taxonomy" id="314236"/>
    <lineage>
        <taxon>Bacteria</taxon>
        <taxon>Pseudomonadati</taxon>
        <taxon>Pseudomonadota</taxon>
        <taxon>Alphaproteobacteria</taxon>
        <taxon>Hyphomicrobiales</taxon>
        <taxon>Phyllobacteriaceae</taxon>
        <taxon>Phyllobacterium</taxon>
    </lineage>
</organism>
<accession>A0A368YH25</accession>
<proteinExistence type="predicted"/>
<evidence type="ECO:0000313" key="2">
    <source>
        <dbReference type="Proteomes" id="UP000253324"/>
    </source>
</evidence>
<sequence length="109" mass="13285">MQTDILFGIHSEDMEEIKVVIEEILGRELEAREGFNWGHYYCLPFPERYLYLRYNEDNEDGEVMEHNFPDYPLLLYIYDAYRHPNYLTAVEARSDIFIELRTKRWDPKD</sequence>
<reference evidence="1 2" key="1">
    <citation type="submission" date="2018-07" db="EMBL/GenBank/DDBJ databases">
        <title>Genomic Encyclopedia of Type Strains, Phase III (KMG-III): the genomes of soil and plant-associated and newly described type strains.</title>
        <authorList>
            <person name="Whitman W."/>
        </authorList>
    </citation>
    <scope>NUCLEOTIDE SEQUENCE [LARGE SCALE GENOMIC DNA]</scope>
    <source>
        <strain evidence="1 2">31-25a</strain>
    </source>
</reference>
<dbReference type="Proteomes" id="UP000253324">
    <property type="component" value="Unassembled WGS sequence"/>
</dbReference>
<name>A0A368YH25_9HYPH</name>
<dbReference type="OrthoDB" id="8481117at2"/>
<comment type="caution">
    <text evidence="1">The sequence shown here is derived from an EMBL/GenBank/DDBJ whole genome shotgun (WGS) entry which is preliminary data.</text>
</comment>
<gene>
    <name evidence="1" type="ORF">C7476_11748</name>
</gene>
<dbReference type="AlphaFoldDB" id="A0A368YH25"/>
<keyword evidence="2" id="KW-1185">Reference proteome</keyword>